<dbReference type="InterPro" id="IPR001715">
    <property type="entry name" value="CH_dom"/>
</dbReference>
<dbReference type="GO" id="GO:0000922">
    <property type="term" value="C:spindle pole"/>
    <property type="evidence" value="ECO:0007669"/>
    <property type="project" value="EnsemblMetazoa"/>
</dbReference>
<dbReference type="PROSITE" id="PS50021">
    <property type="entry name" value="CH"/>
    <property type="match status" value="1"/>
</dbReference>
<dbReference type="Gene3D" id="1.10.418.10">
    <property type="entry name" value="Calponin-like domain"/>
    <property type="match status" value="1"/>
</dbReference>
<dbReference type="KEGG" id="dwi:6650950"/>
<evidence type="ECO:0000256" key="12">
    <source>
        <dbReference type="SAM" id="MobiDB-lite"/>
    </source>
</evidence>
<dbReference type="Proteomes" id="UP000007798">
    <property type="component" value="Unassembled WGS sequence"/>
</dbReference>
<evidence type="ECO:0000259" key="13">
    <source>
        <dbReference type="PROSITE" id="PS50021"/>
    </source>
</evidence>
<dbReference type="PhylomeDB" id="B4NL42"/>
<keyword evidence="9" id="KW-0175">Coiled coil</keyword>
<dbReference type="GO" id="GO:0051298">
    <property type="term" value="P:centrosome duplication"/>
    <property type="evidence" value="ECO:0007669"/>
    <property type="project" value="EnsemblMetazoa"/>
</dbReference>
<dbReference type="HOGENOM" id="CLU_231302_0_0_1"/>
<dbReference type="GO" id="GO:0032027">
    <property type="term" value="F:myosin light chain binding"/>
    <property type="evidence" value="ECO:0007669"/>
    <property type="project" value="EnsemblMetazoa"/>
</dbReference>
<dbReference type="SUPFAM" id="SSF52540">
    <property type="entry name" value="P-loop containing nucleoside triphosphate hydrolases"/>
    <property type="match status" value="1"/>
</dbReference>
<feature type="region of interest" description="Disordered" evidence="12">
    <location>
        <begin position="173"/>
        <end position="195"/>
    </location>
</feature>
<keyword evidence="15" id="KW-1185">Reference proteome</keyword>
<dbReference type="GO" id="GO:0005516">
    <property type="term" value="F:calmodulin binding"/>
    <property type="evidence" value="ECO:0007669"/>
    <property type="project" value="UniProtKB-KW"/>
</dbReference>
<dbReference type="GO" id="GO:0048854">
    <property type="term" value="P:brain morphogenesis"/>
    <property type="evidence" value="ECO:0007669"/>
    <property type="project" value="EnsemblMetazoa"/>
</dbReference>
<evidence type="ECO:0000256" key="10">
    <source>
        <dbReference type="ARBA" id="ARBA00023242"/>
    </source>
</evidence>
<dbReference type="GO" id="GO:0051642">
    <property type="term" value="P:centrosome localization"/>
    <property type="evidence" value="ECO:0007669"/>
    <property type="project" value="EnsemblMetazoa"/>
</dbReference>
<dbReference type="Pfam" id="PF15780">
    <property type="entry name" value="ASH"/>
    <property type="match status" value="1"/>
</dbReference>
<dbReference type="SUPFAM" id="SSF47576">
    <property type="entry name" value="Calponin-homology domain, CH-domain"/>
    <property type="match status" value="1"/>
</dbReference>
<evidence type="ECO:0000256" key="9">
    <source>
        <dbReference type="ARBA" id="ARBA00023054"/>
    </source>
</evidence>
<dbReference type="STRING" id="7260.B4NL42"/>
<dbReference type="CDD" id="cd21223">
    <property type="entry name" value="CH_ASPM_rpt1"/>
    <property type="match status" value="1"/>
</dbReference>
<name>B4NL42_DROWI</name>
<dbReference type="PANTHER" id="PTHR22706:SF1">
    <property type="entry name" value="ASSEMBLY FACTOR FOR SPINDLE MICROTUBULES"/>
    <property type="match status" value="1"/>
</dbReference>
<dbReference type="Gene3D" id="1.20.5.190">
    <property type="match status" value="5"/>
</dbReference>
<dbReference type="PROSITE" id="PS50096">
    <property type="entry name" value="IQ"/>
    <property type="match status" value="6"/>
</dbReference>
<dbReference type="InterPro" id="IPR051185">
    <property type="entry name" value="ASPM"/>
</dbReference>
<dbReference type="InterPro" id="IPR000048">
    <property type="entry name" value="IQ_motif_EF-hand-BS"/>
</dbReference>
<dbReference type="GO" id="GO:0051383">
    <property type="term" value="P:kinetochore organization"/>
    <property type="evidence" value="ECO:0007669"/>
    <property type="project" value="EnsemblMetazoa"/>
</dbReference>
<dbReference type="FunFam" id="1.10.418.10:FF:000051">
    <property type="entry name" value="Abnormal spindle-like microcephaly-associated protein homolog"/>
    <property type="match status" value="1"/>
</dbReference>
<dbReference type="GO" id="GO:0030706">
    <property type="term" value="P:germarium-derived oocyte differentiation"/>
    <property type="evidence" value="ECO:0007669"/>
    <property type="project" value="EnsemblMetazoa"/>
</dbReference>
<feature type="region of interest" description="Disordered" evidence="12">
    <location>
        <begin position="1"/>
        <end position="21"/>
    </location>
</feature>
<dbReference type="GO" id="GO:0048132">
    <property type="term" value="P:female germ-line stem cell asymmetric division"/>
    <property type="evidence" value="ECO:0007669"/>
    <property type="project" value="EnsemblMetazoa"/>
</dbReference>
<dbReference type="SMR" id="B4NL42"/>
<dbReference type="SMART" id="SM00033">
    <property type="entry name" value="CH"/>
    <property type="match status" value="1"/>
</dbReference>
<evidence type="ECO:0000313" key="14">
    <source>
        <dbReference type="EMBL" id="EDW84245.1"/>
    </source>
</evidence>
<dbReference type="InterPro" id="IPR036872">
    <property type="entry name" value="CH_dom_sf"/>
</dbReference>
<proteinExistence type="predicted"/>
<evidence type="ECO:0000256" key="6">
    <source>
        <dbReference type="ARBA" id="ARBA00022737"/>
    </source>
</evidence>
<keyword evidence="10" id="KW-0539">Nucleus</keyword>
<dbReference type="GO" id="GO:0005634">
    <property type="term" value="C:nucleus"/>
    <property type="evidence" value="ECO:0007669"/>
    <property type="project" value="UniProtKB-SubCell"/>
</dbReference>
<evidence type="ECO:0000256" key="7">
    <source>
        <dbReference type="ARBA" id="ARBA00022776"/>
    </source>
</evidence>
<dbReference type="GO" id="GO:0051295">
    <property type="term" value="P:establishment of meiotic spindle localization"/>
    <property type="evidence" value="ECO:0007669"/>
    <property type="project" value="EnsemblMetazoa"/>
</dbReference>
<dbReference type="GO" id="GO:0007097">
    <property type="term" value="P:nuclear migration"/>
    <property type="evidence" value="ECO:0007669"/>
    <property type="project" value="EnsemblMetazoa"/>
</dbReference>
<organism evidence="14 15">
    <name type="scientific">Drosophila willistoni</name>
    <name type="common">Fruit fly</name>
    <dbReference type="NCBI Taxonomy" id="7260"/>
    <lineage>
        <taxon>Eukaryota</taxon>
        <taxon>Metazoa</taxon>
        <taxon>Ecdysozoa</taxon>
        <taxon>Arthropoda</taxon>
        <taxon>Hexapoda</taxon>
        <taxon>Insecta</taxon>
        <taxon>Pterygota</taxon>
        <taxon>Neoptera</taxon>
        <taxon>Endopterygota</taxon>
        <taxon>Diptera</taxon>
        <taxon>Brachycera</taxon>
        <taxon>Muscomorpha</taxon>
        <taxon>Ephydroidea</taxon>
        <taxon>Drosophilidae</taxon>
        <taxon>Drosophila</taxon>
        <taxon>Sophophora</taxon>
    </lineage>
</organism>
<evidence type="ECO:0000256" key="4">
    <source>
        <dbReference type="ARBA" id="ARBA00022553"/>
    </source>
</evidence>
<dbReference type="GO" id="GO:0007282">
    <property type="term" value="P:cystoblast division"/>
    <property type="evidence" value="ECO:0007669"/>
    <property type="project" value="EnsemblMetazoa"/>
</dbReference>
<dbReference type="GO" id="GO:0030723">
    <property type="term" value="P:ovarian fusome organization"/>
    <property type="evidence" value="ECO:0007669"/>
    <property type="project" value="EnsemblMetazoa"/>
</dbReference>
<dbReference type="PANTHER" id="PTHR22706">
    <property type="entry name" value="ASSEMBLY FACTOR FOR SPINDLE MICROTUBULES"/>
    <property type="match status" value="1"/>
</dbReference>
<dbReference type="FunCoup" id="B4NL42">
    <property type="interactions" value="68"/>
</dbReference>
<keyword evidence="3" id="KW-0963">Cytoplasm</keyword>
<feature type="compositionally biased region" description="Polar residues" evidence="12">
    <location>
        <begin position="1"/>
        <end position="11"/>
    </location>
</feature>
<dbReference type="Pfam" id="PF00612">
    <property type="entry name" value="IQ"/>
    <property type="match status" value="7"/>
</dbReference>
<dbReference type="GO" id="GO:0030954">
    <property type="term" value="P:astral microtubule nucleation"/>
    <property type="evidence" value="ECO:0007669"/>
    <property type="project" value="EnsemblMetazoa"/>
</dbReference>
<evidence type="ECO:0000256" key="1">
    <source>
        <dbReference type="ARBA" id="ARBA00004123"/>
    </source>
</evidence>
<feature type="domain" description="Calponin-homology (CH)" evidence="13">
    <location>
        <begin position="846"/>
        <end position="978"/>
    </location>
</feature>
<reference evidence="14 15" key="1">
    <citation type="journal article" date="2007" name="Nature">
        <title>Evolution of genes and genomes on the Drosophila phylogeny.</title>
        <authorList>
            <consortium name="Drosophila 12 Genomes Consortium"/>
            <person name="Clark A.G."/>
            <person name="Eisen M.B."/>
            <person name="Smith D.R."/>
            <person name="Bergman C.M."/>
            <person name="Oliver B."/>
            <person name="Markow T.A."/>
            <person name="Kaufman T.C."/>
            <person name="Kellis M."/>
            <person name="Gelbart W."/>
            <person name="Iyer V.N."/>
            <person name="Pollard D.A."/>
            <person name="Sackton T.B."/>
            <person name="Larracuente A.M."/>
            <person name="Singh N.D."/>
            <person name="Abad J.P."/>
            <person name="Abt D.N."/>
            <person name="Adryan B."/>
            <person name="Aguade M."/>
            <person name="Akashi H."/>
            <person name="Anderson W.W."/>
            <person name="Aquadro C.F."/>
            <person name="Ardell D.H."/>
            <person name="Arguello R."/>
            <person name="Artieri C.G."/>
            <person name="Barbash D.A."/>
            <person name="Barker D."/>
            <person name="Barsanti P."/>
            <person name="Batterham P."/>
            <person name="Batzoglou S."/>
            <person name="Begun D."/>
            <person name="Bhutkar A."/>
            <person name="Blanco E."/>
            <person name="Bosak S.A."/>
            <person name="Bradley R.K."/>
            <person name="Brand A.D."/>
            <person name="Brent M.R."/>
            <person name="Brooks A.N."/>
            <person name="Brown R.H."/>
            <person name="Butlin R.K."/>
            <person name="Caggese C."/>
            <person name="Calvi B.R."/>
            <person name="Bernardo de Carvalho A."/>
            <person name="Caspi A."/>
            <person name="Castrezana S."/>
            <person name="Celniker S.E."/>
            <person name="Chang J.L."/>
            <person name="Chapple C."/>
            <person name="Chatterji S."/>
            <person name="Chinwalla A."/>
            <person name="Civetta A."/>
            <person name="Clifton S.W."/>
            <person name="Comeron J.M."/>
            <person name="Costello J.C."/>
            <person name="Coyne J.A."/>
            <person name="Daub J."/>
            <person name="David R.G."/>
            <person name="Delcher A.L."/>
            <person name="Delehaunty K."/>
            <person name="Do C.B."/>
            <person name="Ebling H."/>
            <person name="Edwards K."/>
            <person name="Eickbush T."/>
            <person name="Evans J.D."/>
            <person name="Filipski A."/>
            <person name="Findeiss S."/>
            <person name="Freyhult E."/>
            <person name="Fulton L."/>
            <person name="Fulton R."/>
            <person name="Garcia A.C."/>
            <person name="Gardiner A."/>
            <person name="Garfield D.A."/>
            <person name="Garvin B.E."/>
            <person name="Gibson G."/>
            <person name="Gilbert D."/>
            <person name="Gnerre S."/>
            <person name="Godfrey J."/>
            <person name="Good R."/>
            <person name="Gotea V."/>
            <person name="Gravely B."/>
            <person name="Greenberg A.J."/>
            <person name="Griffiths-Jones S."/>
            <person name="Gross S."/>
            <person name="Guigo R."/>
            <person name="Gustafson E.A."/>
            <person name="Haerty W."/>
            <person name="Hahn M.W."/>
            <person name="Halligan D.L."/>
            <person name="Halpern A.L."/>
            <person name="Halter G.M."/>
            <person name="Han M.V."/>
            <person name="Heger A."/>
            <person name="Hillier L."/>
            <person name="Hinrichs A.S."/>
            <person name="Holmes I."/>
            <person name="Hoskins R.A."/>
            <person name="Hubisz M.J."/>
            <person name="Hultmark D."/>
            <person name="Huntley M.A."/>
            <person name="Jaffe D.B."/>
            <person name="Jagadeeshan S."/>
            <person name="Jeck W.R."/>
            <person name="Johnson J."/>
            <person name="Jones C.D."/>
            <person name="Jordan W.C."/>
            <person name="Karpen G.H."/>
            <person name="Kataoka E."/>
            <person name="Keightley P.D."/>
            <person name="Kheradpour P."/>
            <person name="Kirkness E.F."/>
            <person name="Koerich L.B."/>
            <person name="Kristiansen K."/>
            <person name="Kudrna D."/>
            <person name="Kulathinal R.J."/>
            <person name="Kumar S."/>
            <person name="Kwok R."/>
            <person name="Lander E."/>
            <person name="Langley C.H."/>
            <person name="Lapoint R."/>
            <person name="Lazzaro B.P."/>
            <person name="Lee S.J."/>
            <person name="Levesque L."/>
            <person name="Li R."/>
            <person name="Lin C.F."/>
            <person name="Lin M.F."/>
            <person name="Lindblad-Toh K."/>
            <person name="Llopart A."/>
            <person name="Long M."/>
            <person name="Low L."/>
            <person name="Lozovsky E."/>
            <person name="Lu J."/>
            <person name="Luo M."/>
            <person name="Machado C.A."/>
            <person name="Makalowski W."/>
            <person name="Marzo M."/>
            <person name="Matsuda M."/>
            <person name="Matzkin L."/>
            <person name="McAllister B."/>
            <person name="McBride C.S."/>
            <person name="McKernan B."/>
            <person name="McKernan K."/>
            <person name="Mendez-Lago M."/>
            <person name="Minx P."/>
            <person name="Mollenhauer M.U."/>
            <person name="Montooth K."/>
            <person name="Mount S.M."/>
            <person name="Mu X."/>
            <person name="Myers E."/>
            <person name="Negre B."/>
            <person name="Newfeld S."/>
            <person name="Nielsen R."/>
            <person name="Noor M.A."/>
            <person name="O'Grady P."/>
            <person name="Pachter L."/>
            <person name="Papaceit M."/>
            <person name="Parisi M.J."/>
            <person name="Parisi M."/>
            <person name="Parts L."/>
            <person name="Pedersen J.S."/>
            <person name="Pesole G."/>
            <person name="Phillippy A.M."/>
            <person name="Ponting C.P."/>
            <person name="Pop M."/>
            <person name="Porcelli D."/>
            <person name="Powell J.R."/>
            <person name="Prohaska S."/>
            <person name="Pruitt K."/>
            <person name="Puig M."/>
            <person name="Quesneville H."/>
            <person name="Ram K.R."/>
            <person name="Rand D."/>
            <person name="Rasmussen M.D."/>
            <person name="Reed L.K."/>
            <person name="Reenan R."/>
            <person name="Reily A."/>
            <person name="Remington K.A."/>
            <person name="Rieger T.T."/>
            <person name="Ritchie M.G."/>
            <person name="Robin C."/>
            <person name="Rogers Y.H."/>
            <person name="Rohde C."/>
            <person name="Rozas J."/>
            <person name="Rubenfield M.J."/>
            <person name="Ruiz A."/>
            <person name="Russo S."/>
            <person name="Salzberg S.L."/>
            <person name="Sanchez-Gracia A."/>
            <person name="Saranga D.J."/>
            <person name="Sato H."/>
            <person name="Schaeffer S.W."/>
            <person name="Schatz M.C."/>
            <person name="Schlenke T."/>
            <person name="Schwartz R."/>
            <person name="Segarra C."/>
            <person name="Singh R.S."/>
            <person name="Sirot L."/>
            <person name="Sirota M."/>
            <person name="Sisneros N.B."/>
            <person name="Smith C.D."/>
            <person name="Smith T.F."/>
            <person name="Spieth J."/>
            <person name="Stage D.E."/>
            <person name="Stark A."/>
            <person name="Stephan W."/>
            <person name="Strausberg R.L."/>
            <person name="Strempel S."/>
            <person name="Sturgill D."/>
            <person name="Sutton G."/>
            <person name="Sutton G.G."/>
            <person name="Tao W."/>
            <person name="Teichmann S."/>
            <person name="Tobari Y.N."/>
            <person name="Tomimura Y."/>
            <person name="Tsolas J.M."/>
            <person name="Valente V.L."/>
            <person name="Venter E."/>
            <person name="Venter J.C."/>
            <person name="Vicario S."/>
            <person name="Vieira F.G."/>
            <person name="Vilella A.J."/>
            <person name="Villasante A."/>
            <person name="Walenz B."/>
            <person name="Wang J."/>
            <person name="Wasserman M."/>
            <person name="Watts T."/>
            <person name="Wilson D."/>
            <person name="Wilson R.K."/>
            <person name="Wing R.A."/>
            <person name="Wolfner M.F."/>
            <person name="Wong A."/>
            <person name="Wong G.K."/>
            <person name="Wu C.I."/>
            <person name="Wu G."/>
            <person name="Yamamoto D."/>
            <person name="Yang H.P."/>
            <person name="Yang S.P."/>
            <person name="Yorke J.A."/>
            <person name="Yoshida K."/>
            <person name="Zdobnov E."/>
            <person name="Zhang P."/>
            <person name="Zhang Y."/>
            <person name="Zimin A.V."/>
            <person name="Baldwin J."/>
            <person name="Abdouelleil A."/>
            <person name="Abdulkadir J."/>
            <person name="Abebe A."/>
            <person name="Abera B."/>
            <person name="Abreu J."/>
            <person name="Acer S.C."/>
            <person name="Aftuck L."/>
            <person name="Alexander A."/>
            <person name="An P."/>
            <person name="Anderson E."/>
            <person name="Anderson S."/>
            <person name="Arachi H."/>
            <person name="Azer M."/>
            <person name="Bachantsang P."/>
            <person name="Barry A."/>
            <person name="Bayul T."/>
            <person name="Berlin A."/>
            <person name="Bessette D."/>
            <person name="Bloom T."/>
            <person name="Blye J."/>
            <person name="Boguslavskiy L."/>
            <person name="Bonnet C."/>
            <person name="Boukhgalter B."/>
            <person name="Bourzgui I."/>
            <person name="Brown A."/>
            <person name="Cahill P."/>
            <person name="Channer S."/>
            <person name="Cheshatsang Y."/>
            <person name="Chuda L."/>
            <person name="Citroen M."/>
            <person name="Collymore A."/>
            <person name="Cooke P."/>
            <person name="Costello M."/>
            <person name="D'Aco K."/>
            <person name="Daza R."/>
            <person name="De Haan G."/>
            <person name="DeGray S."/>
            <person name="DeMaso C."/>
            <person name="Dhargay N."/>
            <person name="Dooley K."/>
            <person name="Dooley E."/>
            <person name="Doricent M."/>
            <person name="Dorje P."/>
            <person name="Dorjee K."/>
            <person name="Dupes A."/>
            <person name="Elong R."/>
            <person name="Falk J."/>
            <person name="Farina A."/>
            <person name="Faro S."/>
            <person name="Ferguson D."/>
            <person name="Fisher S."/>
            <person name="Foley C.D."/>
            <person name="Franke A."/>
            <person name="Friedrich D."/>
            <person name="Gadbois L."/>
            <person name="Gearin G."/>
            <person name="Gearin C.R."/>
            <person name="Giannoukos G."/>
            <person name="Goode T."/>
            <person name="Graham J."/>
            <person name="Grandbois E."/>
            <person name="Grewal S."/>
            <person name="Gyaltsen K."/>
            <person name="Hafez N."/>
            <person name="Hagos B."/>
            <person name="Hall J."/>
            <person name="Henson C."/>
            <person name="Hollinger A."/>
            <person name="Honan T."/>
            <person name="Huard M.D."/>
            <person name="Hughes L."/>
            <person name="Hurhula B."/>
            <person name="Husby M.E."/>
            <person name="Kamat A."/>
            <person name="Kanga B."/>
            <person name="Kashin S."/>
            <person name="Khazanovich D."/>
            <person name="Kisner P."/>
            <person name="Lance K."/>
            <person name="Lara M."/>
            <person name="Lee W."/>
            <person name="Lennon N."/>
            <person name="Letendre F."/>
            <person name="LeVine R."/>
            <person name="Lipovsky A."/>
            <person name="Liu X."/>
            <person name="Liu J."/>
            <person name="Liu S."/>
            <person name="Lokyitsang T."/>
            <person name="Lokyitsang Y."/>
            <person name="Lubonja R."/>
            <person name="Lui A."/>
            <person name="MacDonald P."/>
            <person name="Magnisalis V."/>
            <person name="Maru K."/>
            <person name="Matthews C."/>
            <person name="McCusker W."/>
            <person name="McDonough S."/>
            <person name="Mehta T."/>
            <person name="Meldrim J."/>
            <person name="Meneus L."/>
            <person name="Mihai O."/>
            <person name="Mihalev A."/>
            <person name="Mihova T."/>
            <person name="Mittelman R."/>
            <person name="Mlenga V."/>
            <person name="Montmayeur A."/>
            <person name="Mulrain L."/>
            <person name="Navidi A."/>
            <person name="Naylor J."/>
            <person name="Negash T."/>
            <person name="Nguyen T."/>
            <person name="Nguyen N."/>
            <person name="Nicol R."/>
            <person name="Norbu C."/>
            <person name="Norbu N."/>
            <person name="Novod N."/>
            <person name="O'Neill B."/>
            <person name="Osman S."/>
            <person name="Markiewicz E."/>
            <person name="Oyono O.L."/>
            <person name="Patti C."/>
            <person name="Phunkhang P."/>
            <person name="Pierre F."/>
            <person name="Priest M."/>
            <person name="Raghuraman S."/>
            <person name="Rege F."/>
            <person name="Reyes R."/>
            <person name="Rise C."/>
            <person name="Rogov P."/>
            <person name="Ross K."/>
            <person name="Ryan E."/>
            <person name="Settipalli S."/>
            <person name="Shea T."/>
            <person name="Sherpa N."/>
            <person name="Shi L."/>
            <person name="Shih D."/>
            <person name="Sparrow T."/>
            <person name="Spaulding J."/>
            <person name="Stalker J."/>
            <person name="Stange-Thomann N."/>
            <person name="Stavropoulos S."/>
            <person name="Stone C."/>
            <person name="Strader C."/>
            <person name="Tesfaye S."/>
            <person name="Thomson T."/>
            <person name="Thoulutsang Y."/>
            <person name="Thoulutsang D."/>
            <person name="Topham K."/>
            <person name="Topping I."/>
            <person name="Tsamla T."/>
            <person name="Vassiliev H."/>
            <person name="Vo A."/>
            <person name="Wangchuk T."/>
            <person name="Wangdi T."/>
            <person name="Weiand M."/>
            <person name="Wilkinson J."/>
            <person name="Wilson A."/>
            <person name="Yadav S."/>
            <person name="Young G."/>
            <person name="Yu Q."/>
            <person name="Zembek L."/>
            <person name="Zhong D."/>
            <person name="Zimmer A."/>
            <person name="Zwirko Z."/>
            <person name="Jaffe D.B."/>
            <person name="Alvarez P."/>
            <person name="Brockman W."/>
            <person name="Butler J."/>
            <person name="Chin C."/>
            <person name="Gnerre S."/>
            <person name="Grabherr M."/>
            <person name="Kleber M."/>
            <person name="Mauceli E."/>
            <person name="MacCallum I."/>
        </authorList>
    </citation>
    <scope>NUCLEOTIDE SEQUENCE [LARGE SCALE GENOMIC DNA]</scope>
    <source>
        <strain evidence="15">Tucson 14030-0811.24</strain>
    </source>
</reference>
<sequence>MSAFQITVTPRTKQRKRMEGREPTEVVMAPFSAKSIVQFEDVPITKTARRILRIINTSEEAIEVKVSKAIKEEHNVTMEWLEHTVPALEEVSMELVWSPQVETACKETIQLLDNRNFRKDIMVILKSINNQPAKNTRKFPTVGKTLQLKSPTGNIAKIGKVAAAAGQPKKRLSSGVAASAKPQWRASSACSRPRTAPVTEAKTAPEFAPLCDFNLIKPIEEACYISPKSHQGDSKENVSPMTPAHVLNMIDKLKFTPLNDTNGPGSIAKVMPDNLAAWPTPILQSHEQLTISITEMKPRRLTSLELEDQPINNTTFDVKHSETINLSVDTADSSHSELMQLQTPTRAMMNRTTTIVHATQQRVLECIREEETFAEKSPVKSRPQDLKRDIKLIGSPLRKYSESMKDLSLVSSQTKFAIQGSMPNLNEMQQIRSIEQNRYYQEQQVQLKAQKTTKKQDLDASTSSEVSFVGGQQDLHFNHNEILAQSSRFNLHEIGRKAKANAQKRRSDELSFSDSYSNESLHGVATIGTVITPPKKLRVDERIRNAAIPANASAVSTKSWTPTQPKKYKLAQTLSLMKKPQTPRKVKSPIKLYDSELHMQTYINPDPFAATTTTDPFMASTMYLDEKAVERHEIDFKKWLNALVSIPADLDGDTNSKIDVGKLFNEVRNKELVVAPTKEQQSVNYLTTFRLETLRRAAVELFFSKEMCQPCSQVAVYIGKRSLRIRSDRNLHLDVVMQRTILELLLCFNPVWLRLGLEVVFGEKIQMQSNRDMVSLSSFILNRLFRNKLEERKYSKAYTLTEEYAETIKRHTLQKMLFLLLFLDQAKEKRIVMHNPCLFVKKSPHKETKDILLRFASELLANIGDITRELRRLGYVLQHKQTFLDEFNYAFTNIAIDLRDGVRLTRVMEIILLRDDLTRQLRVPAISRLQRVYNVKLALGALSSADFQLGGDISAPDIVDGHREKTLSLLWQIIYKFRSPKFHAAARIIQLWWRRRWLYVIIQRRIREKELRRRHVAATRIQAVFRGYQTRKSTKIYREERIQAAIILQKCTRRYLAQKQLYMKYRSIVHIQTWWRAQRLGRIQRKRFLEQRQAAIFIQRIWRRRLFANKLLDAAATLRLQYSQKIQAAAAHIQTTWRNYCLMKIQRQSYLKQRKLIIYVQQRVRATWLMREQRKEFLQLQQSALCIQQHWRSNILMRKERSRYQLIRSSALKLQQHWRGFVLKRSLRKDFLIIKQSTITIQQHWRATIKMRRQREDFLKLRQSSIQIQRFYRGRLEMLRLRIDFLKTRQSAINIQCRWRAMLRMRQYRSKYVQLVSSVRLVQIRFRAKHQMLRQRQQYLQLKRAAVVLQQRWRARQLMRKERKEFLQLQTVTLNMQRRFRATKAMRFMRAKYRGTRAAVNCLQMHWRGHLMRQRERGHFLALRKAAITLQRHYRARLAMLRQRKSYELLRHTVIQMQARYRAKLKMRQQRCLYQKQRELIIYVQQRFSATIKMRKQRFIYQSQQKAVTRLQDWWRGLREMKRLRLDFKRLQQATLTVQKRWRAILEGRRQRVIYMATVNKLRLLQCRVRATLLMRRQRQQFQRQRLAAITLQRRFRARQLMIKERNDYVQLKRGVLLVQRKFQATRLMRQERQQFVHLRGIVIHIQQKFRGGRLMLEQRKHFQLLRSSTLIFQASVRGYLARKRFQKLMTPEMMEEIRRKRAARTIQRYWRGYCARRKHGKKLVDIRKRLQQLRREALVANSVRCRVEDSVRFLRGRFIASDALAVLTRLDNLSRHVPHLLMWCSEFMATFCYGIMAQAIRSEVDKLLIERCSRIILNLARYNSTTVNTFQEGGLVTVAQMLLRWCDKDCEIFNTLCTLIWVFAHCPRKRRIIHNYMNNTDAIYMIRETKKLVARKEKMKENTRKYQPQSSSLGRHPNRQARTFQPCALPSREPDFGVIRSSPYVFQSSVFAFDTILLKLGIDMC</sequence>
<dbReference type="GO" id="GO:0008017">
    <property type="term" value="F:microtubule binding"/>
    <property type="evidence" value="ECO:0007669"/>
    <property type="project" value="EnsemblMetazoa"/>
</dbReference>
<evidence type="ECO:0000256" key="3">
    <source>
        <dbReference type="ARBA" id="ARBA00022490"/>
    </source>
</evidence>
<evidence type="ECO:0000256" key="8">
    <source>
        <dbReference type="ARBA" id="ARBA00022860"/>
    </source>
</evidence>
<evidence type="ECO:0000313" key="15">
    <source>
        <dbReference type="Proteomes" id="UP000007798"/>
    </source>
</evidence>
<dbReference type="InterPro" id="IPR031549">
    <property type="entry name" value="ASH"/>
</dbReference>
<comment type="subcellular location">
    <subcellularLocation>
        <location evidence="2">Cytoplasm</location>
    </subcellularLocation>
    <subcellularLocation>
        <location evidence="1">Nucleus</location>
    </subcellularLocation>
</comment>
<dbReference type="eggNOG" id="KOG0165">
    <property type="taxonomic scope" value="Eukaryota"/>
</dbReference>
<dbReference type="GO" id="GO:0005875">
    <property type="term" value="C:microtubule associated complex"/>
    <property type="evidence" value="ECO:0007669"/>
    <property type="project" value="EnsemblMetazoa"/>
</dbReference>
<dbReference type="InterPro" id="IPR027417">
    <property type="entry name" value="P-loop_NTPase"/>
</dbReference>
<dbReference type="GO" id="GO:0005813">
    <property type="term" value="C:centrosome"/>
    <property type="evidence" value="ECO:0007669"/>
    <property type="project" value="EnsemblMetazoa"/>
</dbReference>
<dbReference type="CDD" id="cd23767">
    <property type="entry name" value="IQCD"/>
    <property type="match status" value="2"/>
</dbReference>
<keyword evidence="4" id="KW-0597">Phosphoprotein</keyword>
<dbReference type="SMART" id="SM00015">
    <property type="entry name" value="IQ"/>
    <property type="match status" value="16"/>
</dbReference>
<keyword evidence="7" id="KW-0498">Mitosis</keyword>
<evidence type="ECO:0000256" key="2">
    <source>
        <dbReference type="ARBA" id="ARBA00004496"/>
    </source>
</evidence>
<dbReference type="EMBL" id="CH964272">
    <property type="protein sequence ID" value="EDW84245.1"/>
    <property type="molecule type" value="Genomic_DNA"/>
</dbReference>
<evidence type="ECO:0000256" key="11">
    <source>
        <dbReference type="ARBA" id="ARBA00023306"/>
    </source>
</evidence>
<dbReference type="GO" id="GO:0005737">
    <property type="term" value="C:cytoplasm"/>
    <property type="evidence" value="ECO:0007669"/>
    <property type="project" value="UniProtKB-SubCell"/>
</dbReference>
<dbReference type="GO" id="GO:0000132">
    <property type="term" value="P:establishment of mitotic spindle orientation"/>
    <property type="evidence" value="ECO:0007669"/>
    <property type="project" value="EnsemblMetazoa"/>
</dbReference>
<dbReference type="OMA" id="DFGIIRY"/>
<dbReference type="InParanoid" id="B4NL42"/>
<dbReference type="GO" id="GO:0007052">
    <property type="term" value="P:mitotic spindle organization"/>
    <property type="evidence" value="ECO:0007669"/>
    <property type="project" value="EnsemblMetazoa"/>
</dbReference>
<dbReference type="GO" id="GO:0030036">
    <property type="term" value="P:actin cytoskeleton organization"/>
    <property type="evidence" value="ECO:0007669"/>
    <property type="project" value="EnsemblMetazoa"/>
</dbReference>
<accession>B4NL42</accession>
<dbReference type="OrthoDB" id="2148418at2759"/>
<gene>
    <name evidence="14" type="primary">Dwil\GK14035</name>
    <name evidence="14" type="ORF">Dwil_GK14035</name>
</gene>
<keyword evidence="11" id="KW-0131">Cell cycle</keyword>
<evidence type="ECO:0000256" key="5">
    <source>
        <dbReference type="ARBA" id="ARBA00022618"/>
    </source>
</evidence>
<protein>
    <recommendedName>
        <fullName evidence="13">Calponin-homology (CH) domain-containing protein</fullName>
    </recommendedName>
</protein>
<keyword evidence="6" id="KW-0677">Repeat</keyword>
<keyword evidence="5" id="KW-0132">Cell division</keyword>
<keyword evidence="8" id="KW-0112">Calmodulin-binding</keyword>